<dbReference type="Proteomes" id="UP000800093">
    <property type="component" value="Unassembled WGS sequence"/>
</dbReference>
<feature type="region of interest" description="Disordered" evidence="1">
    <location>
        <begin position="14"/>
        <end position="64"/>
    </location>
</feature>
<gene>
    <name evidence="2" type="ORF">CC78DRAFT_531115</name>
</gene>
<evidence type="ECO:0000256" key="1">
    <source>
        <dbReference type="SAM" id="MobiDB-lite"/>
    </source>
</evidence>
<name>A0A9P4N2A6_9PLEO</name>
<sequence length="64" mass="7028">MYFILSPIPINTTVPKRSLNLWSPPIRTKPSTPQTQDLSPSQPKAETASSQYPASQSTCSRPTP</sequence>
<accession>A0A9P4N2A6</accession>
<comment type="caution">
    <text evidence="2">The sequence shown here is derived from an EMBL/GenBank/DDBJ whole genome shotgun (WGS) entry which is preliminary data.</text>
</comment>
<evidence type="ECO:0000313" key="2">
    <source>
        <dbReference type="EMBL" id="KAF2267030.1"/>
    </source>
</evidence>
<organism evidence="2 3">
    <name type="scientific">Lojkania enalia</name>
    <dbReference type="NCBI Taxonomy" id="147567"/>
    <lineage>
        <taxon>Eukaryota</taxon>
        <taxon>Fungi</taxon>
        <taxon>Dikarya</taxon>
        <taxon>Ascomycota</taxon>
        <taxon>Pezizomycotina</taxon>
        <taxon>Dothideomycetes</taxon>
        <taxon>Pleosporomycetidae</taxon>
        <taxon>Pleosporales</taxon>
        <taxon>Pleosporales incertae sedis</taxon>
        <taxon>Lojkania</taxon>
    </lineage>
</organism>
<feature type="compositionally biased region" description="Polar residues" evidence="1">
    <location>
        <begin position="29"/>
        <end position="64"/>
    </location>
</feature>
<proteinExistence type="predicted"/>
<evidence type="ECO:0000313" key="3">
    <source>
        <dbReference type="Proteomes" id="UP000800093"/>
    </source>
</evidence>
<dbReference type="EMBL" id="ML986594">
    <property type="protein sequence ID" value="KAF2267030.1"/>
    <property type="molecule type" value="Genomic_DNA"/>
</dbReference>
<reference evidence="3" key="1">
    <citation type="journal article" date="2020" name="Stud. Mycol.">
        <title>101 Dothideomycetes genomes: A test case for predicting lifestyles and emergence of pathogens.</title>
        <authorList>
            <person name="Haridas S."/>
            <person name="Albert R."/>
            <person name="Binder M."/>
            <person name="Bloem J."/>
            <person name="LaButti K."/>
            <person name="Salamov A."/>
            <person name="Andreopoulos B."/>
            <person name="Baker S."/>
            <person name="Barry K."/>
            <person name="Bills G."/>
            <person name="Bluhm B."/>
            <person name="Cannon C."/>
            <person name="Castanera R."/>
            <person name="Culley D."/>
            <person name="Daum C."/>
            <person name="Ezra D."/>
            <person name="Gonzalez J."/>
            <person name="Henrissat B."/>
            <person name="Kuo A."/>
            <person name="Liang C."/>
            <person name="Lipzen A."/>
            <person name="Lutzoni F."/>
            <person name="Magnuson J."/>
            <person name="Mondo S."/>
            <person name="Nolan M."/>
            <person name="Ohm R."/>
            <person name="Pangilinan J."/>
            <person name="Park H.-J."/>
            <person name="Ramirez L."/>
            <person name="Alfaro M."/>
            <person name="Sun H."/>
            <person name="Tritt A."/>
            <person name="Yoshinaga Y."/>
            <person name="Zwiers L.-H."/>
            <person name="Turgeon B."/>
            <person name="Goodwin S."/>
            <person name="Spatafora J."/>
            <person name="Crous P."/>
            <person name="Grigoriev I."/>
        </authorList>
    </citation>
    <scope>NUCLEOTIDE SEQUENCE [LARGE SCALE GENOMIC DNA]</scope>
    <source>
        <strain evidence="3">CBS 304.66</strain>
    </source>
</reference>
<dbReference type="AlphaFoldDB" id="A0A9P4N2A6"/>
<keyword evidence="3" id="KW-1185">Reference proteome</keyword>
<protein>
    <submittedName>
        <fullName evidence="2">Uncharacterized protein</fullName>
    </submittedName>
</protein>